<evidence type="ECO:0000256" key="6">
    <source>
        <dbReference type="ARBA" id="ARBA00022917"/>
    </source>
</evidence>
<dbReference type="InterPro" id="IPR023457">
    <property type="entry name" value="Met-tRNA_synth_2"/>
</dbReference>
<dbReference type="OMA" id="MDTQAFC"/>
<dbReference type="VEuPathDB" id="FungiDB:SCHCODRAFT_02626895"/>
<dbReference type="PRINTS" id="PR01041">
    <property type="entry name" value="TRNASYNTHMET"/>
</dbReference>
<dbReference type="SUPFAM" id="SSF52374">
    <property type="entry name" value="Nucleotidylyl transferase"/>
    <property type="match status" value="1"/>
</dbReference>
<evidence type="ECO:0000256" key="3">
    <source>
        <dbReference type="ARBA" id="ARBA00022598"/>
    </source>
</evidence>
<sequence>MLRHCVRRTSPLSRRWTRALFQSAADKPSYITTPIFYPNAVPHIGHLYSLVIADIFARYSRLRHPEKPTYFLAGTDEHGIKIQRAAEARGEEPLAFCDTLSAQFRRLSQAADISYTVFMRTTSEQHHRAVVDVWKRLDEKGLIYKAAYAGWYSVSDECFYTDAQVESVPDPKDPTKTIMISTETKNAVEWSSEENYMFRLSAFQDALLKHYKNSADANGTRPLPTRIYPPQAHAQIVDILENAPLADLSISRPRSRLSWGVPVPGDPEHSIYVWFDALLVYLSGVGYPFKQDAAGVFDQGAIARSGWPPNLQVIGKDILRFHALYLPAVLVALNFPLPGRLLSHGHWTVEGRKMSKSLGNVADPFDAMERHGVDCVRYYLARVGGKFRDDVGEYAMGYHTALCILVLSALATDDPLRELHTIAKALPEQVEERLLDMDVAGAITHITEALKLLNKIFGDVAPFQKTTSPEAAYNLHVVSVDLLRVVGVCLQPFAPKAAGVLLDALRVPEGKRSWQDAQGSDAVDALAVERGVRIFPPAQ</sequence>
<dbReference type="PANTHER" id="PTHR43326">
    <property type="entry name" value="METHIONYL-TRNA SYNTHETASE"/>
    <property type="match status" value="1"/>
</dbReference>
<keyword evidence="14" id="KW-1185">Reference proteome</keyword>
<dbReference type="Gene3D" id="2.170.220.10">
    <property type="match status" value="1"/>
</dbReference>
<dbReference type="GO" id="GO:0005524">
    <property type="term" value="F:ATP binding"/>
    <property type="evidence" value="ECO:0007669"/>
    <property type="project" value="UniProtKB-KW"/>
</dbReference>
<evidence type="ECO:0000259" key="12">
    <source>
        <dbReference type="Pfam" id="PF09334"/>
    </source>
</evidence>
<dbReference type="FunCoup" id="D8Q4A5">
    <property type="interactions" value="247"/>
</dbReference>
<dbReference type="PANTHER" id="PTHR43326:SF1">
    <property type="entry name" value="METHIONINE--TRNA LIGASE, MITOCHONDRIAL"/>
    <property type="match status" value="1"/>
</dbReference>
<evidence type="ECO:0000256" key="11">
    <source>
        <dbReference type="RuleBase" id="RU363039"/>
    </source>
</evidence>
<evidence type="ECO:0000256" key="10">
    <source>
        <dbReference type="ARBA" id="ARBA00068817"/>
    </source>
</evidence>
<keyword evidence="4 11" id="KW-0547">Nucleotide-binding</keyword>
<evidence type="ECO:0000313" key="13">
    <source>
        <dbReference type="EMBL" id="EFI97195.1"/>
    </source>
</evidence>
<reference evidence="13 14" key="1">
    <citation type="journal article" date="2010" name="Nat. Biotechnol.">
        <title>Genome sequence of the model mushroom Schizophyllum commune.</title>
        <authorList>
            <person name="Ohm R.A."/>
            <person name="de Jong J.F."/>
            <person name="Lugones L.G."/>
            <person name="Aerts A."/>
            <person name="Kothe E."/>
            <person name="Stajich J.E."/>
            <person name="de Vries R.P."/>
            <person name="Record E."/>
            <person name="Levasseur A."/>
            <person name="Baker S.E."/>
            <person name="Bartholomew K.A."/>
            <person name="Coutinho P.M."/>
            <person name="Erdmann S."/>
            <person name="Fowler T.J."/>
            <person name="Gathman A.C."/>
            <person name="Lombard V."/>
            <person name="Henrissat B."/>
            <person name="Knabe N."/>
            <person name="Kuees U."/>
            <person name="Lilly W.W."/>
            <person name="Lindquist E."/>
            <person name="Lucas S."/>
            <person name="Magnuson J.K."/>
            <person name="Piumi F."/>
            <person name="Raudaskoski M."/>
            <person name="Salamov A."/>
            <person name="Schmutz J."/>
            <person name="Schwarze F.W.M.R."/>
            <person name="vanKuyk P.A."/>
            <person name="Horton J.S."/>
            <person name="Grigoriev I.V."/>
            <person name="Woesten H.A.B."/>
        </authorList>
    </citation>
    <scope>NUCLEOTIDE SEQUENCE [LARGE SCALE GENOMIC DNA]</scope>
    <source>
        <strain evidence="14">H4-8 / FGSC 9210</strain>
    </source>
</reference>
<dbReference type="InterPro" id="IPR001412">
    <property type="entry name" value="aa-tRNA-synth_I_CS"/>
</dbReference>
<dbReference type="Pfam" id="PF09334">
    <property type="entry name" value="tRNA-synt_1g"/>
    <property type="match status" value="1"/>
</dbReference>
<dbReference type="InterPro" id="IPR014729">
    <property type="entry name" value="Rossmann-like_a/b/a_fold"/>
</dbReference>
<dbReference type="AlphaFoldDB" id="D8Q4A5"/>
<evidence type="ECO:0000256" key="1">
    <source>
        <dbReference type="ARBA" id="ARBA00005594"/>
    </source>
</evidence>
<evidence type="ECO:0000256" key="9">
    <source>
        <dbReference type="ARBA" id="ARBA00047364"/>
    </source>
</evidence>
<accession>D8Q4A5</accession>
<organism evidence="14">
    <name type="scientific">Schizophyllum commune (strain H4-8 / FGSC 9210)</name>
    <name type="common">Split gill fungus</name>
    <dbReference type="NCBI Taxonomy" id="578458"/>
    <lineage>
        <taxon>Eukaryota</taxon>
        <taxon>Fungi</taxon>
        <taxon>Dikarya</taxon>
        <taxon>Basidiomycota</taxon>
        <taxon>Agaricomycotina</taxon>
        <taxon>Agaricomycetes</taxon>
        <taxon>Agaricomycetidae</taxon>
        <taxon>Agaricales</taxon>
        <taxon>Schizophyllaceae</taxon>
        <taxon>Schizophyllum</taxon>
    </lineage>
</organism>
<dbReference type="SUPFAM" id="SSF47323">
    <property type="entry name" value="Anticodon-binding domain of a subclass of class I aminoacyl-tRNA synthetases"/>
    <property type="match status" value="1"/>
</dbReference>
<dbReference type="PROSITE" id="PS00178">
    <property type="entry name" value="AA_TRNA_LIGASE_I"/>
    <property type="match status" value="1"/>
</dbReference>
<evidence type="ECO:0000313" key="14">
    <source>
        <dbReference type="Proteomes" id="UP000007431"/>
    </source>
</evidence>
<keyword evidence="6 11" id="KW-0648">Protein biosynthesis</keyword>
<dbReference type="InterPro" id="IPR009080">
    <property type="entry name" value="tRNAsynth_Ia_anticodon-bd"/>
</dbReference>
<protein>
    <recommendedName>
        <fullName evidence="10">Probable methionine--tRNA ligase, mitochondrial</fullName>
        <ecNumber evidence="2">6.1.1.10</ecNumber>
    </recommendedName>
    <alternativeName>
        <fullName evidence="8">Methionyl-tRNA synthetase</fullName>
    </alternativeName>
</protein>
<dbReference type="HOGENOM" id="CLU_009710_9_0_1"/>
<dbReference type="Gene3D" id="3.40.50.620">
    <property type="entry name" value="HUPs"/>
    <property type="match status" value="1"/>
</dbReference>
<dbReference type="STRING" id="578458.D8Q4A5"/>
<dbReference type="FunFam" id="2.170.220.10:FF:000001">
    <property type="entry name" value="methionine--tRNA ligase, mitochondrial"/>
    <property type="match status" value="1"/>
</dbReference>
<dbReference type="EMBL" id="GL377306">
    <property type="protein sequence ID" value="EFI97195.1"/>
    <property type="molecule type" value="Genomic_DNA"/>
</dbReference>
<comment type="similarity">
    <text evidence="1 11">Belongs to the class-I aminoacyl-tRNA synthetase family.</text>
</comment>
<evidence type="ECO:0000256" key="2">
    <source>
        <dbReference type="ARBA" id="ARBA00012838"/>
    </source>
</evidence>
<dbReference type="CDD" id="cd00814">
    <property type="entry name" value="MetRS_core"/>
    <property type="match status" value="1"/>
</dbReference>
<keyword evidence="5 11" id="KW-0067">ATP-binding</keyword>
<dbReference type="InterPro" id="IPR015413">
    <property type="entry name" value="Methionyl/Leucyl_tRNA_Synth"/>
</dbReference>
<evidence type="ECO:0000256" key="8">
    <source>
        <dbReference type="ARBA" id="ARBA00030904"/>
    </source>
</evidence>
<keyword evidence="7 11" id="KW-0030">Aminoacyl-tRNA synthetase</keyword>
<dbReference type="GO" id="GO:0004825">
    <property type="term" value="F:methionine-tRNA ligase activity"/>
    <property type="evidence" value="ECO:0007669"/>
    <property type="project" value="UniProtKB-EC"/>
</dbReference>
<gene>
    <name evidence="13" type="ORF">SCHCODRAFT_15714</name>
</gene>
<name>D8Q4A5_SCHCM</name>
<dbReference type="Gene3D" id="1.10.730.10">
    <property type="entry name" value="Isoleucyl-tRNA Synthetase, Domain 1"/>
    <property type="match status" value="1"/>
</dbReference>
<feature type="domain" description="Methionyl/Leucyl tRNA synthetase" evidence="12">
    <location>
        <begin position="30"/>
        <end position="389"/>
    </location>
</feature>
<proteinExistence type="inferred from homology"/>
<dbReference type="Proteomes" id="UP000007431">
    <property type="component" value="Unassembled WGS sequence"/>
</dbReference>
<dbReference type="InterPro" id="IPR033911">
    <property type="entry name" value="MetRS_core"/>
</dbReference>
<dbReference type="eggNOG" id="KOG0436">
    <property type="taxonomic scope" value="Eukaryota"/>
</dbReference>
<evidence type="ECO:0000256" key="4">
    <source>
        <dbReference type="ARBA" id="ARBA00022741"/>
    </source>
</evidence>
<comment type="catalytic activity">
    <reaction evidence="9">
        <text>tRNA(Met) + L-methionine + ATP = L-methionyl-tRNA(Met) + AMP + diphosphate</text>
        <dbReference type="Rhea" id="RHEA:13481"/>
        <dbReference type="Rhea" id="RHEA-COMP:9667"/>
        <dbReference type="Rhea" id="RHEA-COMP:9698"/>
        <dbReference type="ChEBI" id="CHEBI:30616"/>
        <dbReference type="ChEBI" id="CHEBI:33019"/>
        <dbReference type="ChEBI" id="CHEBI:57844"/>
        <dbReference type="ChEBI" id="CHEBI:78442"/>
        <dbReference type="ChEBI" id="CHEBI:78530"/>
        <dbReference type="ChEBI" id="CHEBI:456215"/>
        <dbReference type="EC" id="6.1.1.10"/>
    </reaction>
</comment>
<evidence type="ECO:0000256" key="5">
    <source>
        <dbReference type="ARBA" id="ARBA00022840"/>
    </source>
</evidence>
<dbReference type="InParanoid" id="D8Q4A5"/>
<dbReference type="EC" id="6.1.1.10" evidence="2"/>
<evidence type="ECO:0000256" key="7">
    <source>
        <dbReference type="ARBA" id="ARBA00023146"/>
    </source>
</evidence>
<dbReference type="GO" id="GO:0006431">
    <property type="term" value="P:methionyl-tRNA aminoacylation"/>
    <property type="evidence" value="ECO:0007669"/>
    <property type="project" value="InterPro"/>
</dbReference>
<dbReference type="GO" id="GO:0005739">
    <property type="term" value="C:mitochondrion"/>
    <property type="evidence" value="ECO:0007669"/>
    <property type="project" value="UniProtKB-ARBA"/>
</dbReference>
<keyword evidence="3 11" id="KW-0436">Ligase</keyword>